<evidence type="ECO:0000259" key="1">
    <source>
        <dbReference type="Pfam" id="PF01370"/>
    </source>
</evidence>
<dbReference type="InterPro" id="IPR050177">
    <property type="entry name" value="Lipid_A_modif_metabolic_enz"/>
</dbReference>
<dbReference type="STRING" id="34002.SAMN04489859_10432"/>
<proteinExistence type="predicted"/>
<dbReference type="AlphaFoldDB" id="A0A1H8MP65"/>
<dbReference type="PANTHER" id="PTHR43245">
    <property type="entry name" value="BIFUNCTIONAL POLYMYXIN RESISTANCE PROTEIN ARNA"/>
    <property type="match status" value="1"/>
</dbReference>
<dbReference type="CDD" id="cd08946">
    <property type="entry name" value="SDR_e"/>
    <property type="match status" value="1"/>
</dbReference>
<organism evidence="2 3">
    <name type="scientific">Paracoccus alcaliphilus</name>
    <dbReference type="NCBI Taxonomy" id="34002"/>
    <lineage>
        <taxon>Bacteria</taxon>
        <taxon>Pseudomonadati</taxon>
        <taxon>Pseudomonadota</taxon>
        <taxon>Alphaproteobacteria</taxon>
        <taxon>Rhodobacterales</taxon>
        <taxon>Paracoccaceae</taxon>
        <taxon>Paracoccus</taxon>
    </lineage>
</organism>
<reference evidence="2 3" key="1">
    <citation type="submission" date="2016-10" db="EMBL/GenBank/DDBJ databases">
        <authorList>
            <person name="de Groot N.N."/>
        </authorList>
    </citation>
    <scope>NUCLEOTIDE SEQUENCE [LARGE SCALE GENOMIC DNA]</scope>
    <source>
        <strain evidence="2 3">DSM 8512</strain>
    </source>
</reference>
<protein>
    <submittedName>
        <fullName evidence="2">Nucleoside-diphosphate-sugar epimerase</fullName>
    </submittedName>
</protein>
<dbReference type="Pfam" id="PF01370">
    <property type="entry name" value="Epimerase"/>
    <property type="match status" value="1"/>
</dbReference>
<evidence type="ECO:0000313" key="3">
    <source>
        <dbReference type="Proteomes" id="UP000199054"/>
    </source>
</evidence>
<name>A0A1H8MP65_9RHOB</name>
<dbReference type="SUPFAM" id="SSF51735">
    <property type="entry name" value="NAD(P)-binding Rossmann-fold domains"/>
    <property type="match status" value="1"/>
</dbReference>
<dbReference type="Proteomes" id="UP000199054">
    <property type="component" value="Unassembled WGS sequence"/>
</dbReference>
<feature type="domain" description="NAD-dependent epimerase/dehydratase" evidence="1">
    <location>
        <begin position="3"/>
        <end position="205"/>
    </location>
</feature>
<accession>A0A1H8MP65</accession>
<dbReference type="EMBL" id="FODE01000043">
    <property type="protein sequence ID" value="SEO19024.1"/>
    <property type="molecule type" value="Genomic_DNA"/>
</dbReference>
<keyword evidence="3" id="KW-1185">Reference proteome</keyword>
<dbReference type="Gene3D" id="3.40.50.720">
    <property type="entry name" value="NAD(P)-binding Rossmann-like Domain"/>
    <property type="match status" value="1"/>
</dbReference>
<dbReference type="RefSeq" id="WP_090616780.1">
    <property type="nucleotide sequence ID" value="NZ_CP067124.1"/>
</dbReference>
<dbReference type="InterPro" id="IPR036291">
    <property type="entry name" value="NAD(P)-bd_dom_sf"/>
</dbReference>
<dbReference type="InterPro" id="IPR001509">
    <property type="entry name" value="Epimerase_deHydtase"/>
</dbReference>
<gene>
    <name evidence="2" type="ORF">SAMN04489859_10432</name>
</gene>
<evidence type="ECO:0000313" key="2">
    <source>
        <dbReference type="EMBL" id="SEO19024.1"/>
    </source>
</evidence>
<sequence>MRIVLTGASGIAGSFIARACRAAGHDLTLLGVGDGWRLGQPADLRGHDALIHCAFAHVPGRYRGGEGCDPQGFRRANLDGSIRLFSQAADAGLSRILFLSSRAVHDGHPAGMILPDDLPPAPANLYGEVKALAEAHLAQSPLTTTAIRATGLYGPGKANKWRDLFAAHLAGRQAPSRIATELHVDDLAAAILLLLTHPAPPRTVNASDLLLDHRDLLAMVSELTGCRTPLPAPADSSGLRQLRCDALAAMGWRPGGTKRLRQTLPALVE</sequence>
<dbReference type="OrthoDB" id="9814124at2"/>